<keyword evidence="3" id="KW-1185">Reference proteome</keyword>
<name>A0A640KWJ3_LEITA</name>
<feature type="domain" description="Peptidase C51" evidence="1">
    <location>
        <begin position="29"/>
        <end position="171"/>
    </location>
</feature>
<dbReference type="GO" id="GO:0016874">
    <property type="term" value="F:ligase activity"/>
    <property type="evidence" value="ECO:0007669"/>
    <property type="project" value="TreeGrafter"/>
</dbReference>
<dbReference type="OrthoDB" id="269411at2759"/>
<sequence length="752" mass="83246">MTAQVELEVSVLPYGEHQGSFRGVVACSNRDDGYFSGENNYVDTTIYTGFRYQCVEYARRFLLLTTGCVFANCDRASEIYAMDHITHVETGVQYTLHHHHNDGTATQKPTPGDIIIYPYHPELAPWGHVGVISFVEDNRVGIAEQNHYFGLFTSPSESYLNGERCVARYATLTLDEAAKTWRIEEPGPMPSAVGWMSYPDAPTREQIHAPLMPLPCAVKARSTPFDQDGHPFLIHYYLPNGIEIPSGCVRHAYGMRNGAGETLVGATTAVARVLRFTLLLFFHRSRLGPAFRALPTNPLNATLPKGADACTMACREIDALFEVLAEEEVVNATEGIPDVLRQALATYFSIPLEWVMAMERDFAKGETHMAAVVSFYPNIATDSASLEAFHAARKKAGTDGASAAERILPSTASESIPDAEEPFTARCPDTADEFPFKNPHEEAWCLAQVNFGDARVMTVLPQLNKVKQELTERIARMTPSMSPFISTQYRKDFASYLKGVEAVYGPRTGFVIVVSDDQLMSGFLRELVTTLQNLCTLVEYPVRVVNEKDLTFSNGTLHASPSGPPPEVGSQATNIAPSGAFDVNFVYVLCEWPCILEYRESTHSTLYRAAVDPESDVVFAKPLWAYLCCGTVNDGDQVERAHHTSLSHSRSVRFFDVCRRLYLLASPKQPAKTWDLEVSEYKDSCRRIHIDAEPVSVHSPVHLSADSLMINLAGSCYMGHVDAIRNADSENTGIHAGDTAFLMFMFPTRPAT</sequence>
<proteinExistence type="predicted"/>
<dbReference type="Proteomes" id="UP000419144">
    <property type="component" value="Unassembled WGS sequence"/>
</dbReference>
<evidence type="ECO:0000259" key="1">
    <source>
        <dbReference type="PROSITE" id="PS50911"/>
    </source>
</evidence>
<dbReference type="VEuPathDB" id="TriTrypDB:LtaPh_3644400"/>
<dbReference type="InterPro" id="IPR007921">
    <property type="entry name" value="CHAP_dom"/>
</dbReference>
<protein>
    <submittedName>
        <fullName evidence="2">Trypanothione synthetase-like protein</fullName>
    </submittedName>
</protein>
<comment type="caution">
    <text evidence="2">The sequence shown here is derived from an EMBL/GenBank/DDBJ whole genome shotgun (WGS) entry which is preliminary data.</text>
</comment>
<organism evidence="2 3">
    <name type="scientific">Leishmania tarentolae</name>
    <name type="common">Sauroleishmania tarentolae</name>
    <dbReference type="NCBI Taxonomy" id="5689"/>
    <lineage>
        <taxon>Eukaryota</taxon>
        <taxon>Discoba</taxon>
        <taxon>Euglenozoa</taxon>
        <taxon>Kinetoplastea</taxon>
        <taxon>Metakinetoplastina</taxon>
        <taxon>Trypanosomatida</taxon>
        <taxon>Trypanosomatidae</taxon>
        <taxon>Leishmaniinae</taxon>
        <taxon>Leishmania</taxon>
        <taxon>lizard Leishmania</taxon>
    </lineage>
</organism>
<evidence type="ECO:0000313" key="2">
    <source>
        <dbReference type="EMBL" id="GET93525.1"/>
    </source>
</evidence>
<gene>
    <name evidence="2" type="ORF">LtaPh_3644400</name>
</gene>
<evidence type="ECO:0000313" key="3">
    <source>
        <dbReference type="Proteomes" id="UP000419144"/>
    </source>
</evidence>
<reference evidence="2" key="1">
    <citation type="submission" date="2019-11" db="EMBL/GenBank/DDBJ databases">
        <title>Leishmania tarentolae CDS.</title>
        <authorList>
            <person name="Goto Y."/>
            <person name="Yamagishi J."/>
        </authorList>
    </citation>
    <scope>NUCLEOTIDE SEQUENCE [LARGE SCALE GENOMIC DNA]</scope>
    <source>
        <strain evidence="2">Parrot Tar II</strain>
    </source>
</reference>
<dbReference type="Gene3D" id="3.90.1720.10">
    <property type="entry name" value="endopeptidase domain like (from Nostoc punctiforme)"/>
    <property type="match status" value="1"/>
</dbReference>
<dbReference type="PANTHER" id="PTHR30094:SF0">
    <property type="entry name" value="BIFUNCTIONAL GLUTATHIONYLSPERMIDINE SYNTHETASE_AMIDASE-RELATED"/>
    <property type="match status" value="1"/>
</dbReference>
<dbReference type="PROSITE" id="PS50911">
    <property type="entry name" value="CHAP"/>
    <property type="match status" value="1"/>
</dbReference>
<dbReference type="InterPro" id="IPR038765">
    <property type="entry name" value="Papain-like_cys_pep_sf"/>
</dbReference>
<dbReference type="EMBL" id="BLBS01000057">
    <property type="protein sequence ID" value="GET93525.1"/>
    <property type="molecule type" value="Genomic_DNA"/>
</dbReference>
<dbReference type="SUPFAM" id="SSF54001">
    <property type="entry name" value="Cysteine proteinases"/>
    <property type="match status" value="1"/>
</dbReference>
<dbReference type="PANTHER" id="PTHR30094">
    <property type="entry name" value="BIFUNCTIONAL GLUTATHIONYLSPERMIDINE SYNTHETASE/AMIDASE-RELATED"/>
    <property type="match status" value="1"/>
</dbReference>
<accession>A0A640KWJ3</accession>
<dbReference type="AlphaFoldDB" id="A0A640KWJ3"/>
<dbReference type="Pfam" id="PF05257">
    <property type="entry name" value="CHAP"/>
    <property type="match status" value="1"/>
</dbReference>
<dbReference type="InterPro" id="IPR051705">
    <property type="entry name" value="Gsp_Synthetase/Amidase"/>
</dbReference>